<sequence length="159" mass="18805">MVRAWYMADVTEGKLGVIYFKFDTDCSKDQEKLEVLRKERGYSYEDHVTISKESFKEKFDSMTQMFFIEHLHEDDEIRYIRDGSGYFDVRDRGDKWVRIHMTKGDMIILPAGLYHRFTLDSQEYAKASRYFIGVPVWTPINRPADDHPARIAYLKTISA</sequence>
<evidence type="ECO:0000256" key="9">
    <source>
        <dbReference type="ARBA" id="ARBA00023167"/>
    </source>
</evidence>
<dbReference type="EC" id="1.13.11.54" evidence="11"/>
<keyword evidence="12" id="KW-1185">Reference proteome</keyword>
<evidence type="ECO:0000256" key="7">
    <source>
        <dbReference type="ARBA" id="ARBA00023002"/>
    </source>
</evidence>
<feature type="binding site" evidence="11">
    <location>
        <position position="115"/>
    </location>
    <ligand>
        <name>Ni(2+)</name>
        <dbReference type="ChEBI" id="CHEBI:49786"/>
        <note>for nickel-dependent acireductone dioxygenase activity</note>
    </ligand>
</feature>
<keyword evidence="4 11" id="KW-0028">Amino-acid biosynthesis</keyword>
<evidence type="ECO:0000256" key="6">
    <source>
        <dbReference type="ARBA" id="ARBA00022964"/>
    </source>
</evidence>
<dbReference type="RefSeq" id="XP_014663662.1">
    <property type="nucleotide sequence ID" value="XM_014808176.1"/>
</dbReference>
<feature type="binding site" evidence="11">
    <location>
        <position position="76"/>
    </location>
    <ligand>
        <name>Fe(2+)</name>
        <dbReference type="ChEBI" id="CHEBI:29033"/>
        <note>for iron-dependent acireductone dioxygenase activity</note>
    </ligand>
</feature>
<dbReference type="PANTHER" id="PTHR23418">
    <property type="entry name" value="ACIREDUCTONE DIOXYGENASE"/>
    <property type="match status" value="1"/>
</dbReference>
<keyword evidence="5 11" id="KW-0479">Metal-binding</keyword>
<keyword evidence="6 11" id="KW-0223">Dioxygenase</keyword>
<dbReference type="InterPro" id="IPR014710">
    <property type="entry name" value="RmlC-like_jellyroll"/>
</dbReference>
<feature type="binding site" evidence="11">
    <location>
        <position position="72"/>
    </location>
    <ligand>
        <name>Ni(2+)</name>
        <dbReference type="ChEBI" id="CHEBI:49786"/>
        <note>for nickel-dependent acireductone dioxygenase activity</note>
    </ligand>
</feature>
<dbReference type="SUPFAM" id="SSF51182">
    <property type="entry name" value="RmlC-like cupins"/>
    <property type="match status" value="1"/>
</dbReference>
<dbReference type="Gene3D" id="2.60.120.10">
    <property type="entry name" value="Jelly Rolls"/>
    <property type="match status" value="1"/>
</dbReference>
<feature type="binding site" evidence="11">
    <location>
        <position position="70"/>
    </location>
    <ligand>
        <name>Ni(2+)</name>
        <dbReference type="ChEBI" id="CHEBI:49786"/>
        <note>for nickel-dependent acireductone dioxygenase activity</note>
    </ligand>
</feature>
<keyword evidence="9 11" id="KW-0486">Methionine biosynthesis</keyword>
<evidence type="ECO:0000256" key="3">
    <source>
        <dbReference type="ARBA" id="ARBA00022596"/>
    </source>
</evidence>
<feature type="binding site" evidence="11">
    <location>
        <position position="76"/>
    </location>
    <ligand>
        <name>Ni(2+)</name>
        <dbReference type="ChEBI" id="CHEBI:49786"/>
        <note>for nickel-dependent acireductone dioxygenase activity</note>
    </ligand>
</feature>
<dbReference type="InterPro" id="IPR011051">
    <property type="entry name" value="RmlC_Cupin_sf"/>
</dbReference>
<comment type="catalytic activity">
    <reaction evidence="1 11">
        <text>1,2-dihydroxy-5-(methylsulfanyl)pent-1-en-3-one + O2 = 4-methylsulfanyl-2-oxobutanoate + formate + 2 H(+)</text>
        <dbReference type="Rhea" id="RHEA:24504"/>
        <dbReference type="ChEBI" id="CHEBI:15378"/>
        <dbReference type="ChEBI" id="CHEBI:15379"/>
        <dbReference type="ChEBI" id="CHEBI:15740"/>
        <dbReference type="ChEBI" id="CHEBI:16723"/>
        <dbReference type="ChEBI" id="CHEBI:49252"/>
        <dbReference type="EC" id="1.13.11.54"/>
    </reaction>
</comment>
<evidence type="ECO:0000256" key="1">
    <source>
        <dbReference type="ARBA" id="ARBA00000428"/>
    </source>
</evidence>
<gene>
    <name evidence="13" type="primary">LOC106806291</name>
</gene>
<evidence type="ECO:0000313" key="13">
    <source>
        <dbReference type="RefSeq" id="XP_014663662.1"/>
    </source>
</evidence>
<keyword evidence="7 11" id="KW-0560">Oxidoreductase</keyword>
<evidence type="ECO:0000256" key="4">
    <source>
        <dbReference type="ARBA" id="ARBA00022605"/>
    </source>
</evidence>
<dbReference type="PANTHER" id="PTHR23418:SF0">
    <property type="entry name" value="ACIREDUCTONE DIOXYGENASE"/>
    <property type="match status" value="1"/>
</dbReference>
<dbReference type="HAMAP" id="MF_03154">
    <property type="entry name" value="Salvage_MtnD_euk"/>
    <property type="match status" value="1"/>
</dbReference>
<comment type="pathway">
    <text evidence="11">Amino-acid biosynthesis; L-methionine biosynthesis via salvage pathway; L-methionine from S-methyl-5-thio-alpha-D-ribose 1-phosphate: step 5/6.</text>
</comment>
<evidence type="ECO:0000256" key="2">
    <source>
        <dbReference type="ARBA" id="ARBA00022490"/>
    </source>
</evidence>
<dbReference type="InterPro" id="IPR027496">
    <property type="entry name" value="ARD_euk"/>
</dbReference>
<dbReference type="CDD" id="cd02232">
    <property type="entry name" value="cupin_ARD"/>
    <property type="match status" value="1"/>
</dbReference>
<comment type="function">
    <text evidence="11">Catalyzes 2 different reactions between oxygen and the acireductone 1,2-dihydroxy-3-keto-5-methylthiopentene (DHK-MTPene) depending upon the metal bound in the active site. Fe-containing acireductone dioxygenase (Fe-ARD) produces formate and 2-keto-4-methylthiobutyrate (KMTB), the alpha-ketoacid precursor of methionine in the methionine recycle pathway. Ni-containing acireductone dioxygenase (Ni-ARD) produces methylthiopropionate, carbon monoxide and formate, and does not lie on the methionine recycle pathway.</text>
</comment>
<evidence type="ECO:0000256" key="11">
    <source>
        <dbReference type="HAMAP-Rule" id="MF_03154"/>
    </source>
</evidence>
<feature type="binding site" evidence="11">
    <location>
        <position position="72"/>
    </location>
    <ligand>
        <name>Fe(2+)</name>
        <dbReference type="ChEBI" id="CHEBI:29033"/>
        <note>for iron-dependent acireductone dioxygenase activity</note>
    </ligand>
</feature>
<dbReference type="GeneID" id="106806291"/>
<dbReference type="Proteomes" id="UP000695022">
    <property type="component" value="Unplaced"/>
</dbReference>
<dbReference type="Pfam" id="PF03079">
    <property type="entry name" value="ARD"/>
    <property type="match status" value="1"/>
</dbReference>
<comment type="similarity">
    <text evidence="11">Belongs to the acireductone dioxygenase (ARD) family.</text>
</comment>
<keyword evidence="2 11" id="KW-0963">Cytoplasm</keyword>
<evidence type="ECO:0000256" key="8">
    <source>
        <dbReference type="ARBA" id="ARBA00023004"/>
    </source>
</evidence>
<evidence type="ECO:0000256" key="5">
    <source>
        <dbReference type="ARBA" id="ARBA00022723"/>
    </source>
</evidence>
<feature type="binding site" evidence="11">
    <location>
        <position position="115"/>
    </location>
    <ligand>
        <name>Fe(2+)</name>
        <dbReference type="ChEBI" id="CHEBI:29033"/>
        <note>for iron-dependent acireductone dioxygenase activity</note>
    </ligand>
</feature>
<organism evidence="12 13">
    <name type="scientific">Priapulus caudatus</name>
    <name type="common">Priapulid worm</name>
    <dbReference type="NCBI Taxonomy" id="37621"/>
    <lineage>
        <taxon>Eukaryota</taxon>
        <taxon>Metazoa</taxon>
        <taxon>Ecdysozoa</taxon>
        <taxon>Scalidophora</taxon>
        <taxon>Priapulida</taxon>
        <taxon>Priapulimorpha</taxon>
        <taxon>Priapulimorphida</taxon>
        <taxon>Priapulidae</taxon>
        <taxon>Priapulus</taxon>
    </lineage>
</organism>
<keyword evidence="8 11" id="KW-0408">Iron</keyword>
<name>A0ABM1DUP1_PRICU</name>
<accession>A0ABM1DUP1</accession>
<comment type="catalytic activity">
    <reaction evidence="11">
        <text>1,2-dihydroxy-5-(methylsulfanyl)pent-1-en-3-one + O2 = 3-(methylsulfanyl)propanoate + CO + formate + 2 H(+)</text>
        <dbReference type="Rhea" id="RHEA:14161"/>
        <dbReference type="ChEBI" id="CHEBI:15378"/>
        <dbReference type="ChEBI" id="CHEBI:15379"/>
        <dbReference type="ChEBI" id="CHEBI:15740"/>
        <dbReference type="ChEBI" id="CHEBI:17245"/>
        <dbReference type="ChEBI" id="CHEBI:49016"/>
        <dbReference type="ChEBI" id="CHEBI:49252"/>
        <dbReference type="EC" id="1.13.11.53"/>
    </reaction>
</comment>
<reference evidence="13" key="1">
    <citation type="submission" date="2025-08" db="UniProtKB">
        <authorList>
            <consortium name="RefSeq"/>
        </authorList>
    </citation>
    <scope>IDENTIFICATION</scope>
</reference>
<dbReference type="EC" id="1.13.11.53" evidence="11"/>
<proteinExistence type="inferred from homology"/>
<keyword evidence="3 11" id="KW-0533">Nickel</keyword>
<dbReference type="InterPro" id="IPR004313">
    <property type="entry name" value="ARD"/>
</dbReference>
<evidence type="ECO:0000256" key="10">
    <source>
        <dbReference type="ARBA" id="ARBA00023242"/>
    </source>
</evidence>
<protein>
    <recommendedName>
        <fullName evidence="11">Acireductone dioxygenase</fullName>
    </recommendedName>
    <alternativeName>
        <fullName evidence="11">Acireductone dioxygenase (Fe(2+)-requiring)</fullName>
        <shortName evidence="11">ARD'</shortName>
        <shortName evidence="11">Fe-ARD</shortName>
        <ecNumber evidence="11">1.13.11.54</ecNumber>
    </alternativeName>
    <alternativeName>
        <fullName evidence="11">Acireductone dioxygenase (Ni(2+)-requiring)</fullName>
        <shortName evidence="11">ARD</shortName>
        <shortName evidence="11">Ni-ARD</shortName>
        <ecNumber evidence="11">1.13.11.53</ecNumber>
    </alternativeName>
</protein>
<comment type="subcellular location">
    <subcellularLocation>
        <location evidence="11">Cytoplasm</location>
    </subcellularLocation>
    <subcellularLocation>
        <location evidence="11">Nucleus</location>
    </subcellularLocation>
</comment>
<keyword evidence="10 11" id="KW-0539">Nucleus</keyword>
<evidence type="ECO:0000313" key="12">
    <source>
        <dbReference type="Proteomes" id="UP000695022"/>
    </source>
</evidence>
<feature type="binding site" evidence="11">
    <location>
        <position position="70"/>
    </location>
    <ligand>
        <name>Fe(2+)</name>
        <dbReference type="ChEBI" id="CHEBI:29033"/>
        <note>for iron-dependent acireductone dioxygenase activity</note>
    </ligand>
</feature>
<comment type="cofactor">
    <cofactor evidence="11">
        <name>Fe(2+)</name>
        <dbReference type="ChEBI" id="CHEBI:29033"/>
    </cofactor>
    <cofactor evidence="11">
        <name>Ni(2+)</name>
        <dbReference type="ChEBI" id="CHEBI:49786"/>
    </cofactor>
    <text evidence="11">Binds either 1 Fe or Ni cation per monomer. Iron-binding promotes an acireductone dioxygenase reaction producing 2-keto-4-methylthiobutyrate, while nickel-binding promotes an acireductone dioxygenase reaction producing 3-(methylsulfanyl)propanoate.</text>
</comment>